<dbReference type="Proteomes" id="UP000198850">
    <property type="component" value="Unassembled WGS sequence"/>
</dbReference>
<protein>
    <recommendedName>
        <fullName evidence="3">Lipoprotein</fullName>
    </recommendedName>
</protein>
<proteinExistence type="predicted"/>
<dbReference type="EMBL" id="FNRA01000004">
    <property type="protein sequence ID" value="SEA67156.1"/>
    <property type="molecule type" value="Genomic_DNA"/>
</dbReference>
<evidence type="ECO:0000313" key="1">
    <source>
        <dbReference type="EMBL" id="SEA67156.1"/>
    </source>
</evidence>
<sequence length="177" mass="20334">MRYTCSALLICLFLTACHQEKTSKIPPASRTKIMLRAFSDTTKLDTFKIVLNGERPKDMELVFTITPPSGKPIYTKTLKATALLDNYRDNVDLGKEKKQMQFMQDELALFLDEENFLEPAVTENEQPDKNTTDKSFFAELKRSGVNGFKYRLGKESNVYIAWSAADRKVKTYYECCK</sequence>
<name>A0A1H4D3P8_9SPHI</name>
<gene>
    <name evidence="1" type="ORF">SAMN05443550_104309</name>
</gene>
<dbReference type="OrthoDB" id="886332at2"/>
<dbReference type="STRING" id="425514.SAMN05443550_104309"/>
<evidence type="ECO:0008006" key="3">
    <source>
        <dbReference type="Google" id="ProtNLM"/>
    </source>
</evidence>
<keyword evidence="2" id="KW-1185">Reference proteome</keyword>
<organism evidence="1 2">
    <name type="scientific">Pedobacter hartonius</name>
    <dbReference type="NCBI Taxonomy" id="425514"/>
    <lineage>
        <taxon>Bacteria</taxon>
        <taxon>Pseudomonadati</taxon>
        <taxon>Bacteroidota</taxon>
        <taxon>Sphingobacteriia</taxon>
        <taxon>Sphingobacteriales</taxon>
        <taxon>Sphingobacteriaceae</taxon>
        <taxon>Pedobacter</taxon>
    </lineage>
</organism>
<dbReference type="AlphaFoldDB" id="A0A1H4D3P8"/>
<accession>A0A1H4D3P8</accession>
<evidence type="ECO:0000313" key="2">
    <source>
        <dbReference type="Proteomes" id="UP000198850"/>
    </source>
</evidence>
<dbReference type="PROSITE" id="PS51257">
    <property type="entry name" value="PROKAR_LIPOPROTEIN"/>
    <property type="match status" value="1"/>
</dbReference>
<reference evidence="1 2" key="1">
    <citation type="submission" date="2016-10" db="EMBL/GenBank/DDBJ databases">
        <authorList>
            <person name="de Groot N.N."/>
        </authorList>
    </citation>
    <scope>NUCLEOTIDE SEQUENCE [LARGE SCALE GENOMIC DNA]</scope>
    <source>
        <strain evidence="1 2">DSM 19033</strain>
    </source>
</reference>